<dbReference type="InParanoid" id="A0A0E1RVI8"/>
<dbReference type="OrthoDB" id="5278208at2759"/>
<keyword evidence="5" id="KW-0539">Nucleus</keyword>
<feature type="region of interest" description="Disordered" evidence="6">
    <location>
        <begin position="49"/>
        <end position="85"/>
    </location>
</feature>
<evidence type="ECO:0000256" key="6">
    <source>
        <dbReference type="SAM" id="MobiDB-lite"/>
    </source>
</evidence>
<feature type="compositionally biased region" description="Basic and acidic residues" evidence="6">
    <location>
        <begin position="122"/>
        <end position="149"/>
    </location>
</feature>
<feature type="compositionally biased region" description="Low complexity" evidence="6">
    <location>
        <begin position="684"/>
        <end position="699"/>
    </location>
</feature>
<dbReference type="PANTHER" id="PTHR37534">
    <property type="entry name" value="TRANSCRIPTIONAL ACTIVATOR PROTEIN UGA3"/>
    <property type="match status" value="1"/>
</dbReference>
<name>A0A0E1RVI8_COCIM</name>
<dbReference type="InterPro" id="IPR036864">
    <property type="entry name" value="Zn2-C6_fun-type_DNA-bd_sf"/>
</dbReference>
<dbReference type="GO" id="GO:0000976">
    <property type="term" value="F:transcription cis-regulatory region binding"/>
    <property type="evidence" value="ECO:0007669"/>
    <property type="project" value="TreeGrafter"/>
</dbReference>
<dbReference type="SMART" id="SM00066">
    <property type="entry name" value="GAL4"/>
    <property type="match status" value="1"/>
</dbReference>
<keyword evidence="2" id="KW-0805">Transcription regulation</keyword>
<dbReference type="AlphaFoldDB" id="A0A0E1RVI8"/>
<sequence length="715" mass="81997">MESSDASGFHREGGYSTPGPNTWNIPSAAFPTPSNISLTPHYPNTLALWHNPHHIHPSSDSQDFRPQPQVPQRPPEQKRHKRTKSGCFTCRARRVKCDETRPICERCGKGKRECNYPPAPILKKDSRSNMKKSEKYPSIRESESEEASHNDASTGTQDSWKRDIQPRQMKETSKQSAFAQRHQVQPLARRKIRQSSETGSSLADTTCASPSSDITGLSTESPSPAACSDLDSHSLPPSTPSDLSVLTPDVTFFIAYRKQHINYHHYLLKSHAAKFLGEDMMSYAMGYEPLLYAVVAFSAYHYSIAHPNGKLYTFLQYYNKSVSLLLNSLRGGEKHNDAMLLTILQLAAFEELVGDWVNLIDHHQAAHRMLVDLYTPESINVDYFHRHILLWYTRYDVMAGLMSGNSMVLSREWYMADEEFSMQDSMVHPHDLNKKVMAWGARCRRFGMDMASLFAKITQGLITLEQFIEEKAIVDDALEELRQFLESMKDPRYLVLSYPHQQPLEPGDVFDPYVPGVIYGDELWDVNFCAMELITTTLLYKYQIGAILKNMDHSELYEMAKEQAQRIETLNRWPNCPEEMHLRFMSPLGMVVLLLPHDEEHIMWCRKKLARNEQLGYIYPPAMRMKLADFWKIPEVKNWWLPNDEGYPRIVQDIRAWTKERITDPRDTFREAVRDIKAVFGNMSLEDSSSPGTSPSVNSAVGLSPRQSPQDLRPR</sequence>
<feature type="compositionally biased region" description="Polar residues" evidence="6">
    <location>
        <begin position="195"/>
        <end position="222"/>
    </location>
</feature>
<feature type="compositionally biased region" description="Polar residues" evidence="6">
    <location>
        <begin position="705"/>
        <end position="715"/>
    </location>
</feature>
<dbReference type="PROSITE" id="PS00463">
    <property type="entry name" value="ZN2_CY6_FUNGAL_1"/>
    <property type="match status" value="1"/>
</dbReference>
<protein>
    <recommendedName>
        <fullName evidence="7">Zn(2)-C6 fungal-type domain-containing protein</fullName>
    </recommendedName>
</protein>
<feature type="region of interest" description="Disordered" evidence="6">
    <location>
        <begin position="1"/>
        <end position="20"/>
    </location>
</feature>
<dbReference type="Pfam" id="PF00172">
    <property type="entry name" value="Zn_clus"/>
    <property type="match status" value="1"/>
</dbReference>
<dbReference type="GeneID" id="4559758"/>
<dbReference type="GO" id="GO:0000981">
    <property type="term" value="F:DNA-binding transcription factor activity, RNA polymerase II-specific"/>
    <property type="evidence" value="ECO:0007669"/>
    <property type="project" value="InterPro"/>
</dbReference>
<evidence type="ECO:0000256" key="5">
    <source>
        <dbReference type="ARBA" id="ARBA00023242"/>
    </source>
</evidence>
<dbReference type="PANTHER" id="PTHR37534:SF10">
    <property type="entry name" value="ZN(II)2CYS6 TRANSCRIPTION FACTOR (EUROFUNG)"/>
    <property type="match status" value="1"/>
</dbReference>
<keyword evidence="9" id="KW-1185">Reference proteome</keyword>
<gene>
    <name evidence="8" type="ORF">CIMG_08698</name>
</gene>
<evidence type="ECO:0000259" key="7">
    <source>
        <dbReference type="PROSITE" id="PS50048"/>
    </source>
</evidence>
<dbReference type="RefSeq" id="XP_001241535.2">
    <property type="nucleotide sequence ID" value="XM_001241534.2"/>
</dbReference>
<evidence type="ECO:0000256" key="3">
    <source>
        <dbReference type="ARBA" id="ARBA00023125"/>
    </source>
</evidence>
<evidence type="ECO:0000256" key="1">
    <source>
        <dbReference type="ARBA" id="ARBA00004123"/>
    </source>
</evidence>
<keyword evidence="4" id="KW-0804">Transcription</keyword>
<organism evidence="8 9">
    <name type="scientific">Coccidioides immitis (strain RS)</name>
    <name type="common">Valley fever fungus</name>
    <dbReference type="NCBI Taxonomy" id="246410"/>
    <lineage>
        <taxon>Eukaryota</taxon>
        <taxon>Fungi</taxon>
        <taxon>Dikarya</taxon>
        <taxon>Ascomycota</taxon>
        <taxon>Pezizomycotina</taxon>
        <taxon>Eurotiomycetes</taxon>
        <taxon>Eurotiomycetidae</taxon>
        <taxon>Onygenales</taxon>
        <taxon>Onygenaceae</taxon>
        <taxon>Coccidioides</taxon>
    </lineage>
</organism>
<dbReference type="OMA" id="HWWLPND"/>
<dbReference type="Gene3D" id="4.10.240.10">
    <property type="entry name" value="Zn(2)-C6 fungal-type DNA-binding domain"/>
    <property type="match status" value="1"/>
</dbReference>
<dbReference type="VEuPathDB" id="FungiDB:CIMG_08698"/>
<dbReference type="SUPFAM" id="SSF57701">
    <property type="entry name" value="Zn2/Cys6 DNA-binding domain"/>
    <property type="match status" value="1"/>
</dbReference>
<dbReference type="PROSITE" id="PS50048">
    <property type="entry name" value="ZN2_CY6_FUNGAL_2"/>
    <property type="match status" value="1"/>
</dbReference>
<dbReference type="GO" id="GO:0045944">
    <property type="term" value="P:positive regulation of transcription by RNA polymerase II"/>
    <property type="evidence" value="ECO:0007669"/>
    <property type="project" value="TreeGrafter"/>
</dbReference>
<dbReference type="EMBL" id="GG704913">
    <property type="protein sequence ID" value="EAS29952.2"/>
    <property type="molecule type" value="Genomic_DNA"/>
</dbReference>
<feature type="compositionally biased region" description="Basic and acidic residues" evidence="6">
    <location>
        <begin position="159"/>
        <end position="173"/>
    </location>
</feature>
<feature type="domain" description="Zn(2)-C6 fungal-type" evidence="7">
    <location>
        <begin position="86"/>
        <end position="116"/>
    </location>
</feature>
<dbReference type="CDD" id="cd00067">
    <property type="entry name" value="GAL4"/>
    <property type="match status" value="1"/>
</dbReference>
<evidence type="ECO:0000313" key="8">
    <source>
        <dbReference type="EMBL" id="EAS29952.2"/>
    </source>
</evidence>
<keyword evidence="3" id="KW-0238">DNA-binding</keyword>
<accession>A0A0E1RVI8</accession>
<dbReference type="STRING" id="246410.A0A0E1RVI8"/>
<dbReference type="KEGG" id="cim:CIMG_08698"/>
<evidence type="ECO:0000256" key="2">
    <source>
        <dbReference type="ARBA" id="ARBA00023015"/>
    </source>
</evidence>
<proteinExistence type="predicted"/>
<reference evidence="9" key="1">
    <citation type="journal article" date="2009" name="Genome Res.">
        <title>Comparative genomic analyses of the human fungal pathogens Coccidioides and their relatives.</title>
        <authorList>
            <person name="Sharpton T.J."/>
            <person name="Stajich J.E."/>
            <person name="Rounsley S.D."/>
            <person name="Gardner M.J."/>
            <person name="Wortman J.R."/>
            <person name="Jordar V.S."/>
            <person name="Maiti R."/>
            <person name="Kodira C.D."/>
            <person name="Neafsey D.E."/>
            <person name="Zeng Q."/>
            <person name="Hung C.-Y."/>
            <person name="McMahan C."/>
            <person name="Muszewska A."/>
            <person name="Grynberg M."/>
            <person name="Mandel M.A."/>
            <person name="Kellner E.M."/>
            <person name="Barker B.M."/>
            <person name="Galgiani J.N."/>
            <person name="Orbach M.J."/>
            <person name="Kirkland T.N."/>
            <person name="Cole G.T."/>
            <person name="Henn M.R."/>
            <person name="Birren B.W."/>
            <person name="Taylor J.W."/>
        </authorList>
    </citation>
    <scope>NUCLEOTIDE SEQUENCE [LARGE SCALE GENOMIC DNA]</scope>
    <source>
        <strain evidence="9">RS</strain>
    </source>
</reference>
<dbReference type="GO" id="GO:0005634">
    <property type="term" value="C:nucleus"/>
    <property type="evidence" value="ECO:0007669"/>
    <property type="project" value="UniProtKB-SubCell"/>
</dbReference>
<evidence type="ECO:0000313" key="9">
    <source>
        <dbReference type="Proteomes" id="UP000001261"/>
    </source>
</evidence>
<dbReference type="InterPro" id="IPR021858">
    <property type="entry name" value="Fun_TF"/>
</dbReference>
<dbReference type="InterPro" id="IPR001138">
    <property type="entry name" value="Zn2Cys6_DnaBD"/>
</dbReference>
<comment type="subcellular location">
    <subcellularLocation>
        <location evidence="1">Nucleus</location>
    </subcellularLocation>
</comment>
<reference evidence="9" key="2">
    <citation type="journal article" date="2010" name="Genome Res.">
        <title>Population genomic sequencing of Coccidioides fungi reveals recent hybridization and transposon control.</title>
        <authorList>
            <person name="Neafsey D.E."/>
            <person name="Barker B.M."/>
            <person name="Sharpton T.J."/>
            <person name="Stajich J.E."/>
            <person name="Park D.J."/>
            <person name="Whiston E."/>
            <person name="Hung C.-Y."/>
            <person name="McMahan C."/>
            <person name="White J."/>
            <person name="Sykes S."/>
            <person name="Heiman D."/>
            <person name="Young S."/>
            <person name="Zeng Q."/>
            <person name="Abouelleil A."/>
            <person name="Aftuck L."/>
            <person name="Bessette D."/>
            <person name="Brown A."/>
            <person name="FitzGerald M."/>
            <person name="Lui A."/>
            <person name="Macdonald J.P."/>
            <person name="Priest M."/>
            <person name="Orbach M.J."/>
            <person name="Galgiani J.N."/>
            <person name="Kirkland T.N."/>
            <person name="Cole G.T."/>
            <person name="Birren B.W."/>
            <person name="Henn M.R."/>
            <person name="Taylor J.W."/>
            <person name="Rounsley S.D."/>
        </authorList>
    </citation>
    <scope>GENOME REANNOTATION</scope>
    <source>
        <strain evidence="9">RS</strain>
    </source>
</reference>
<dbReference type="GO" id="GO:0008270">
    <property type="term" value="F:zinc ion binding"/>
    <property type="evidence" value="ECO:0007669"/>
    <property type="project" value="InterPro"/>
</dbReference>
<evidence type="ECO:0000256" key="4">
    <source>
        <dbReference type="ARBA" id="ARBA00023163"/>
    </source>
</evidence>
<feature type="region of interest" description="Disordered" evidence="6">
    <location>
        <begin position="684"/>
        <end position="715"/>
    </location>
</feature>
<dbReference type="Pfam" id="PF11951">
    <property type="entry name" value="Fungal_trans_2"/>
    <property type="match status" value="1"/>
</dbReference>
<dbReference type="Proteomes" id="UP000001261">
    <property type="component" value="Unassembled WGS sequence"/>
</dbReference>
<feature type="region of interest" description="Disordered" evidence="6">
    <location>
        <begin position="115"/>
        <end position="240"/>
    </location>
</feature>